<dbReference type="EMBL" id="AMGO01000052">
    <property type="protein sequence ID" value="EKE43657.1"/>
    <property type="molecule type" value="Genomic_DNA"/>
</dbReference>
<dbReference type="Proteomes" id="UP000006765">
    <property type="component" value="Unassembled WGS sequence"/>
</dbReference>
<dbReference type="eggNOG" id="ENOG5032XDU">
    <property type="taxonomic scope" value="Bacteria"/>
</dbReference>
<name>K2HAK1_9RHOB</name>
<dbReference type="STRING" id="1231392.OCGS_2389"/>
<evidence type="ECO:0000313" key="1">
    <source>
        <dbReference type="EMBL" id="EKE43657.1"/>
    </source>
</evidence>
<proteinExistence type="predicted"/>
<dbReference type="AlphaFoldDB" id="K2HAK1"/>
<keyword evidence="2" id="KW-1185">Reference proteome</keyword>
<dbReference type="RefSeq" id="WP_007427541.1">
    <property type="nucleotide sequence ID" value="NZ_AMGO01000052.1"/>
</dbReference>
<evidence type="ECO:0000313" key="2">
    <source>
        <dbReference type="Proteomes" id="UP000006765"/>
    </source>
</evidence>
<gene>
    <name evidence="1" type="ORF">OCGS_2389</name>
</gene>
<reference evidence="1 2" key="1">
    <citation type="journal article" date="2012" name="J. Bacteriol.">
        <title>Draft Genome Sequence of Oceaniovalibus guishaninsula JLT2003T.</title>
        <authorList>
            <person name="Tang K."/>
            <person name="Liu K."/>
            <person name="Jiao N."/>
        </authorList>
    </citation>
    <scope>NUCLEOTIDE SEQUENCE [LARGE SCALE GENOMIC DNA]</scope>
    <source>
        <strain evidence="1 2">JLT2003</strain>
    </source>
</reference>
<comment type="caution">
    <text evidence="1">The sequence shown here is derived from an EMBL/GenBank/DDBJ whole genome shotgun (WGS) entry which is preliminary data.</text>
</comment>
<sequence>MTVTRLSDDERDSETLLEMAEIHYRDVLGEMEILIQCVRDRDDLPETETKRVLTAYRRAVQTLYDERKRVEDLRRKQRGIVGDYAIDFDAARTEIARRLDRLRATRGAG</sequence>
<accession>K2HAK1</accession>
<organism evidence="1 2">
    <name type="scientific">Oceaniovalibus guishaninsula JLT2003</name>
    <dbReference type="NCBI Taxonomy" id="1231392"/>
    <lineage>
        <taxon>Bacteria</taxon>
        <taxon>Pseudomonadati</taxon>
        <taxon>Pseudomonadota</taxon>
        <taxon>Alphaproteobacteria</taxon>
        <taxon>Rhodobacterales</taxon>
        <taxon>Roseobacteraceae</taxon>
        <taxon>Oceaniovalibus</taxon>
    </lineage>
</organism>
<protein>
    <submittedName>
        <fullName evidence="1">Uncharacterized protein</fullName>
    </submittedName>
</protein>
<dbReference type="OrthoDB" id="7873197at2"/>